<keyword evidence="4 7" id="KW-0472">Membrane</keyword>
<dbReference type="PANTHER" id="PTHR46022">
    <property type="entry name" value="PROTEIN PATCHED"/>
    <property type="match status" value="1"/>
</dbReference>
<comment type="subcellular location">
    <subcellularLocation>
        <location evidence="1">Membrane</location>
        <topology evidence="1">Multi-pass membrane protein</topology>
    </subcellularLocation>
</comment>
<keyword evidence="3 7" id="KW-1133">Transmembrane helix</keyword>
<keyword evidence="9" id="KW-1185">Reference proteome</keyword>
<reference evidence="8 9" key="1">
    <citation type="journal article" date="2015" name="Genome Biol. Evol.">
        <title>Comparative Genomics of a Bacterivorous Green Alga Reveals Evolutionary Causalities and Consequences of Phago-Mixotrophic Mode of Nutrition.</title>
        <authorList>
            <person name="Burns J.A."/>
            <person name="Paasch A."/>
            <person name="Narechania A."/>
            <person name="Kim E."/>
        </authorList>
    </citation>
    <scope>NUCLEOTIDE SEQUENCE [LARGE SCALE GENOMIC DNA]</scope>
    <source>
        <strain evidence="8 9">PLY_AMNH</strain>
    </source>
</reference>
<dbReference type="AlphaFoldDB" id="A0AAE0BKS1"/>
<proteinExistence type="predicted"/>
<evidence type="ECO:0000256" key="6">
    <source>
        <dbReference type="SAM" id="MobiDB-lite"/>
    </source>
</evidence>
<dbReference type="GO" id="GO:0008158">
    <property type="term" value="F:hedgehog receptor activity"/>
    <property type="evidence" value="ECO:0007669"/>
    <property type="project" value="TreeGrafter"/>
</dbReference>
<feature type="transmembrane region" description="Helical" evidence="7">
    <location>
        <begin position="69"/>
        <end position="88"/>
    </location>
</feature>
<keyword evidence="2 7" id="KW-0812">Transmembrane</keyword>
<feature type="non-terminal residue" evidence="8">
    <location>
        <position position="861"/>
    </location>
</feature>
<dbReference type="GO" id="GO:0005119">
    <property type="term" value="F:smoothened binding"/>
    <property type="evidence" value="ECO:0007669"/>
    <property type="project" value="TreeGrafter"/>
</dbReference>
<dbReference type="GO" id="GO:0005886">
    <property type="term" value="C:plasma membrane"/>
    <property type="evidence" value="ECO:0007669"/>
    <property type="project" value="TreeGrafter"/>
</dbReference>
<keyword evidence="5" id="KW-0325">Glycoprotein</keyword>
<evidence type="ECO:0000256" key="4">
    <source>
        <dbReference type="ARBA" id="ARBA00023136"/>
    </source>
</evidence>
<feature type="compositionally biased region" description="Basic and acidic residues" evidence="6">
    <location>
        <begin position="1"/>
        <end position="11"/>
    </location>
</feature>
<comment type="caution">
    <text evidence="8">The sequence shown here is derived from an EMBL/GenBank/DDBJ whole genome shotgun (WGS) entry which is preliminary data.</text>
</comment>
<feature type="region of interest" description="Disordered" evidence="6">
    <location>
        <begin position="1"/>
        <end position="29"/>
    </location>
</feature>
<gene>
    <name evidence="8" type="ORF">CYMTET_52139</name>
</gene>
<evidence type="ECO:0000256" key="3">
    <source>
        <dbReference type="ARBA" id="ARBA00022989"/>
    </source>
</evidence>
<evidence type="ECO:0000256" key="5">
    <source>
        <dbReference type="ARBA" id="ARBA00023180"/>
    </source>
</evidence>
<dbReference type="EMBL" id="LGRX02034435">
    <property type="protein sequence ID" value="KAK3237809.1"/>
    <property type="molecule type" value="Genomic_DNA"/>
</dbReference>
<accession>A0AAE0BKS1</accession>
<dbReference type="PANTHER" id="PTHR46022:SF1">
    <property type="entry name" value="PROTEIN PATCHED"/>
    <property type="match status" value="1"/>
</dbReference>
<evidence type="ECO:0000256" key="7">
    <source>
        <dbReference type="SAM" id="Phobius"/>
    </source>
</evidence>
<evidence type="ECO:0000256" key="2">
    <source>
        <dbReference type="ARBA" id="ARBA00022692"/>
    </source>
</evidence>
<dbReference type="GO" id="GO:0045879">
    <property type="term" value="P:negative regulation of smoothened signaling pathway"/>
    <property type="evidence" value="ECO:0007669"/>
    <property type="project" value="TreeGrafter"/>
</dbReference>
<name>A0AAE0BKS1_9CHLO</name>
<organism evidence="8 9">
    <name type="scientific">Cymbomonas tetramitiformis</name>
    <dbReference type="NCBI Taxonomy" id="36881"/>
    <lineage>
        <taxon>Eukaryota</taxon>
        <taxon>Viridiplantae</taxon>
        <taxon>Chlorophyta</taxon>
        <taxon>Pyramimonadophyceae</taxon>
        <taxon>Pyramimonadales</taxon>
        <taxon>Pyramimonadaceae</taxon>
        <taxon>Cymbomonas</taxon>
    </lineage>
</organism>
<dbReference type="Proteomes" id="UP001190700">
    <property type="component" value="Unassembled WGS sequence"/>
</dbReference>
<evidence type="ECO:0000256" key="1">
    <source>
        <dbReference type="ARBA" id="ARBA00004141"/>
    </source>
</evidence>
<dbReference type="GO" id="GO:0097108">
    <property type="term" value="F:hedgehog family protein binding"/>
    <property type="evidence" value="ECO:0007669"/>
    <property type="project" value="TreeGrafter"/>
</dbReference>
<evidence type="ECO:0000313" key="8">
    <source>
        <dbReference type="EMBL" id="KAK3237809.1"/>
    </source>
</evidence>
<evidence type="ECO:0000313" key="9">
    <source>
        <dbReference type="Proteomes" id="UP001190700"/>
    </source>
</evidence>
<sequence length="861" mass="94428">MAEVENAEKQGFRKSATRKNPFQDGRDSKNHIEALKDGSFIKRLLYPLVKLEFHAQNIFMQLGAKCAEFPWAYLGVVVSLFVCFMIGLTEITFETDIHSQWIDDGTRLTNELKFLEDEYVTSKGLAVVLTTKEGGNLLTKEAWTELHHIVNKTLNVTIEKDGEVYDFETFCYLAKGYDEDAFQPCLLLNPLDCFQEGRQAIPGLYNNSFHWLGYETDQSYMDANWIFQDNFTKDYIEERCMFWFDETLPSSSIFGGISYDDTGIVSRLESMKLIFIHYNEKTLGDRGFNFMTWDATQENIQKDFLGPELRCIKTDESLKGTRCCTEFVEPLYNSPCFAQYFLWSSEQEKLVGITKSCEIYIDVESASNETCAIVGANQVEEVEEVEDCAADYSTWSATGLLGQVKGGCDGVGLGFNLTTCYECAAGYSTWSATCAAAQADPSNKKAGMDCCVQAKEYAAKDCDCDDSCDSECSGLLGQVKGGCDGVGLGFNLTTCNTCTADYSTWSATTWSATCTAAQQNSSDQQAGMDCCVQAKDYAEKDCNCDSSCDSQCSGLLEQVKGGCDAVGLGFELTCSYNCAAGYSSWSASCAAAQANPSDQALQMDCCAHATEYAENECNCDDSCDSQCNGMLSDVDSKCAAAGSGFKMAVCEERCKTYDTQLDDDCGVVAQYAAEGCACLDTCDTACTESFNEKVQNCAANGTSFKTIECGWAQELSVITSTFCNEDSAELDLEKCCSAAATFDGPNNYDSRGICSDYCVTFPDETCQASINLIDAKCAAWGRGFSSSTCASNIRDDCYELNLNLQTTCARANEDINSTSTNAMLNKNLCCSLTNKYLSLKCTCLSEFCDDECQAKVFLLQP</sequence>
<protein>
    <submittedName>
        <fullName evidence="8">Uncharacterized protein</fullName>
    </submittedName>
</protein>